<keyword evidence="7 9" id="KW-0472">Membrane</keyword>
<evidence type="ECO:0000256" key="2">
    <source>
        <dbReference type="ARBA" id="ARBA00004413"/>
    </source>
</evidence>
<evidence type="ECO:0000256" key="6">
    <source>
        <dbReference type="ARBA" id="ARBA00023043"/>
    </source>
</evidence>
<evidence type="ECO:0000256" key="4">
    <source>
        <dbReference type="ARBA" id="ARBA00022737"/>
    </source>
</evidence>
<dbReference type="EMBL" id="JASCZI010272065">
    <property type="protein sequence ID" value="MED6219808.1"/>
    <property type="molecule type" value="Genomic_DNA"/>
</dbReference>
<evidence type="ECO:0000256" key="9">
    <source>
        <dbReference type="SAM" id="Phobius"/>
    </source>
</evidence>
<dbReference type="Proteomes" id="UP001341840">
    <property type="component" value="Unassembled WGS sequence"/>
</dbReference>
<evidence type="ECO:0000256" key="8">
    <source>
        <dbReference type="PROSITE-ProRule" id="PRU00023"/>
    </source>
</evidence>
<evidence type="ECO:0000259" key="10">
    <source>
        <dbReference type="Pfam" id="PF13962"/>
    </source>
</evidence>
<dbReference type="PANTHER" id="PTHR24186:SF46">
    <property type="entry name" value="PROTEIN ACCELERATED CELL DEATH 6-LIKE"/>
    <property type="match status" value="1"/>
</dbReference>
<comment type="caution">
    <text evidence="11">The sequence shown here is derived from an EMBL/GenBank/DDBJ whole genome shotgun (WGS) entry which is preliminary data.</text>
</comment>
<keyword evidence="5 9" id="KW-1133">Transmembrane helix</keyword>
<sequence length="686" mass="76205">MEEALRERRLEYLKSPRPLLPVLASASYHEEDKLERDPVILKPGEDENLELNSDSDGSSYTTRSTYYPIMARDPVIEKRGEYESVELLREVYDRAIATNQSHSSSNMLKEFKSPMENTVLHIAALFANEEMAHHAVQQDPHLIFSINKNKDTPLHVAARAGHFPTIRNLLDAYWVSSNNSVPKLLELMKMKNKQGNTMLHEAIKSGSSSSGTMIFDALEACTTTGEGPSVSLAESCYELALDVINKEYQSVLYLAVEAGRREDVKRILDKCPESAMPRGISPFEVAMVKKNKEMLKTIVTKKEEWIHLRDPHGALALHFAARTGYLEGVDYLLDKCKTCVIERNSKGYLPIHVAASQGHLEVIKKFLGCCPHLDEMLDRDLNNILHIAAQSGKLDVVRYVLQTPLLLKMIHQRNIYGDTPLHVATRNSCASIVYALTWDCRVIHKLNELNSDGKTPLDSLTRIALESAGAKPALSAKLGKSDNVSAATNLFKDRVDSLSVISTLILTASVAACVSVPGEADGTANNLHKAMFHLFVFSITVSLFSSMGATIILIWGRFGMFELLNLSMEVAMPLLGTSLITLSLAFMAGIYTVVSKLTWLATTFLIVTSTFMGVIFVLYIFLFLPSSSTRKISRWISYYPFIFLASLAEKQQVPRFLSTLAGVPRHLPGDLDKYSGASLDSYSEST</sequence>
<feature type="transmembrane region" description="Helical" evidence="9">
    <location>
        <begin position="530"/>
        <end position="558"/>
    </location>
</feature>
<feature type="repeat" description="ANK" evidence="8">
    <location>
        <begin position="346"/>
        <end position="367"/>
    </location>
</feature>
<dbReference type="PROSITE" id="PS50297">
    <property type="entry name" value="ANK_REP_REGION"/>
    <property type="match status" value="2"/>
</dbReference>
<feature type="transmembrane region" description="Helical" evidence="9">
    <location>
        <begin position="570"/>
        <end position="593"/>
    </location>
</feature>
<dbReference type="InterPro" id="IPR026961">
    <property type="entry name" value="PGG_dom"/>
</dbReference>
<evidence type="ECO:0000256" key="7">
    <source>
        <dbReference type="ARBA" id="ARBA00023136"/>
    </source>
</evidence>
<dbReference type="Gene3D" id="1.25.40.20">
    <property type="entry name" value="Ankyrin repeat-containing domain"/>
    <property type="match status" value="1"/>
</dbReference>
<evidence type="ECO:0000313" key="11">
    <source>
        <dbReference type="EMBL" id="MED6219808.1"/>
    </source>
</evidence>
<dbReference type="PROSITE" id="PS50088">
    <property type="entry name" value="ANK_REPEAT"/>
    <property type="match status" value="2"/>
</dbReference>
<dbReference type="SUPFAM" id="SSF48403">
    <property type="entry name" value="Ankyrin repeat"/>
    <property type="match status" value="2"/>
</dbReference>
<evidence type="ECO:0000313" key="12">
    <source>
        <dbReference type="Proteomes" id="UP001341840"/>
    </source>
</evidence>
<feature type="transmembrane region" description="Helical" evidence="9">
    <location>
        <begin position="599"/>
        <end position="624"/>
    </location>
</feature>
<keyword evidence="12" id="KW-1185">Reference proteome</keyword>
<dbReference type="Pfam" id="PF13962">
    <property type="entry name" value="PGG"/>
    <property type="match status" value="1"/>
</dbReference>
<keyword evidence="6 8" id="KW-0040">ANK repeat</keyword>
<feature type="repeat" description="ANK" evidence="8">
    <location>
        <begin position="149"/>
        <end position="171"/>
    </location>
</feature>
<protein>
    <recommendedName>
        <fullName evidence="10">PGG domain-containing protein</fullName>
    </recommendedName>
</protein>
<dbReference type="InterPro" id="IPR036770">
    <property type="entry name" value="Ankyrin_rpt-contain_sf"/>
</dbReference>
<dbReference type="SMART" id="SM00248">
    <property type="entry name" value="ANK"/>
    <property type="match status" value="8"/>
</dbReference>
<accession>A0ABU6ZCX5</accession>
<dbReference type="Pfam" id="PF12796">
    <property type="entry name" value="Ank_2"/>
    <property type="match status" value="2"/>
</dbReference>
<proteinExistence type="predicted"/>
<evidence type="ECO:0000256" key="5">
    <source>
        <dbReference type="ARBA" id="ARBA00022989"/>
    </source>
</evidence>
<evidence type="ECO:0000256" key="3">
    <source>
        <dbReference type="ARBA" id="ARBA00022692"/>
    </source>
</evidence>
<dbReference type="InterPro" id="IPR002110">
    <property type="entry name" value="Ankyrin_rpt"/>
</dbReference>
<dbReference type="PANTHER" id="PTHR24186">
    <property type="entry name" value="PROTEIN PHOSPHATASE 1 REGULATORY SUBUNIT"/>
    <property type="match status" value="1"/>
</dbReference>
<comment type="subcellular location">
    <subcellularLocation>
        <location evidence="2">Cell membrane</location>
        <topology evidence="2">Peripheral membrane protein</topology>
        <orientation evidence="2">Cytoplasmic side</orientation>
    </subcellularLocation>
    <subcellularLocation>
        <location evidence="1">Membrane</location>
        <topology evidence="1">Multi-pass membrane protein</topology>
    </subcellularLocation>
</comment>
<keyword evidence="4" id="KW-0677">Repeat</keyword>
<feature type="transmembrane region" description="Helical" evidence="9">
    <location>
        <begin position="498"/>
        <end position="518"/>
    </location>
</feature>
<keyword evidence="3 9" id="KW-0812">Transmembrane</keyword>
<feature type="domain" description="PGG" evidence="10">
    <location>
        <begin position="491"/>
        <end position="593"/>
    </location>
</feature>
<evidence type="ECO:0000256" key="1">
    <source>
        <dbReference type="ARBA" id="ARBA00004141"/>
    </source>
</evidence>
<name>A0ABU6ZCX5_9FABA</name>
<gene>
    <name evidence="11" type="ORF">PIB30_039103</name>
</gene>
<organism evidence="11 12">
    <name type="scientific">Stylosanthes scabra</name>
    <dbReference type="NCBI Taxonomy" id="79078"/>
    <lineage>
        <taxon>Eukaryota</taxon>
        <taxon>Viridiplantae</taxon>
        <taxon>Streptophyta</taxon>
        <taxon>Embryophyta</taxon>
        <taxon>Tracheophyta</taxon>
        <taxon>Spermatophyta</taxon>
        <taxon>Magnoliopsida</taxon>
        <taxon>eudicotyledons</taxon>
        <taxon>Gunneridae</taxon>
        <taxon>Pentapetalae</taxon>
        <taxon>rosids</taxon>
        <taxon>fabids</taxon>
        <taxon>Fabales</taxon>
        <taxon>Fabaceae</taxon>
        <taxon>Papilionoideae</taxon>
        <taxon>50 kb inversion clade</taxon>
        <taxon>dalbergioids sensu lato</taxon>
        <taxon>Dalbergieae</taxon>
        <taxon>Pterocarpus clade</taxon>
        <taxon>Stylosanthes</taxon>
    </lineage>
</organism>
<reference evidence="11 12" key="1">
    <citation type="journal article" date="2023" name="Plants (Basel)">
        <title>Bridging the Gap: Combining Genomics and Transcriptomics Approaches to Understand Stylosanthes scabra, an Orphan Legume from the Brazilian Caatinga.</title>
        <authorList>
            <person name="Ferreira-Neto J.R.C."/>
            <person name="da Silva M.D."/>
            <person name="Binneck E."/>
            <person name="de Melo N.F."/>
            <person name="da Silva R.H."/>
            <person name="de Melo A.L.T.M."/>
            <person name="Pandolfi V."/>
            <person name="Bustamante F.O."/>
            <person name="Brasileiro-Vidal A.C."/>
            <person name="Benko-Iseppon A.M."/>
        </authorList>
    </citation>
    <scope>NUCLEOTIDE SEQUENCE [LARGE SCALE GENOMIC DNA]</scope>
    <source>
        <tissue evidence="11">Leaves</tissue>
    </source>
</reference>